<protein>
    <recommendedName>
        <fullName evidence="5">Tripartite tricarboxylate transporter family receptor</fullName>
    </recommendedName>
</protein>
<evidence type="ECO:0000256" key="2">
    <source>
        <dbReference type="SAM" id="SignalP"/>
    </source>
</evidence>
<dbReference type="PANTHER" id="PTHR42928">
    <property type="entry name" value="TRICARBOXYLATE-BINDING PROTEIN"/>
    <property type="match status" value="1"/>
</dbReference>
<name>A0A2Z2P0N3_9GAMM</name>
<dbReference type="PIRSF" id="PIRSF017082">
    <property type="entry name" value="YflP"/>
    <property type="match status" value="1"/>
</dbReference>
<gene>
    <name evidence="3" type="ORF">IMCC3135_18540</name>
</gene>
<dbReference type="Gene3D" id="3.40.190.10">
    <property type="entry name" value="Periplasmic binding protein-like II"/>
    <property type="match status" value="1"/>
</dbReference>
<dbReference type="InterPro" id="IPR005064">
    <property type="entry name" value="BUG"/>
</dbReference>
<dbReference type="EMBL" id="CP018632">
    <property type="protein sequence ID" value="ASJ73787.1"/>
    <property type="molecule type" value="Genomic_DNA"/>
</dbReference>
<feature type="signal peptide" evidence="2">
    <location>
        <begin position="1"/>
        <end position="24"/>
    </location>
</feature>
<sequence>MFRKSLMATLSASFLLLSASTVSAAEFPSKPIKIIVPNGAGGSTDITSRLVAQAYTKELGTELAIVNMGGGGTSIGAMEAASAKPDGYTLLSTHEAFLTSSALGVNTMGPASVRPIAQVAKEVIVLAVQKGSGMHSLDEFYSAAQKDHPGDSLNIGISPGAANHFFSLNVLSAIEHDVTFVPTGGGADTLKALLGGTIDAGTFAVSESIEAIRSGDVVPIALYNDERHPDLPDTPTAKELGYDINVGLHYIWYAPAETPDDVVSILAEAMTRTVSDEAFKNNLIERSITPSLLTGTELEEALASRYTQVEELAIKYVVGQ</sequence>
<dbReference type="Pfam" id="PF03401">
    <property type="entry name" value="TctC"/>
    <property type="match status" value="1"/>
</dbReference>
<feature type="chain" id="PRO_5016446686" description="Tripartite tricarboxylate transporter family receptor" evidence="2">
    <location>
        <begin position="25"/>
        <end position="320"/>
    </location>
</feature>
<evidence type="ECO:0000313" key="4">
    <source>
        <dbReference type="Proteomes" id="UP000250079"/>
    </source>
</evidence>
<evidence type="ECO:0000313" key="3">
    <source>
        <dbReference type="EMBL" id="ASJ73787.1"/>
    </source>
</evidence>
<proteinExistence type="inferred from homology"/>
<dbReference type="CDD" id="cd07012">
    <property type="entry name" value="PBP2_Bug_TTT"/>
    <property type="match status" value="1"/>
</dbReference>
<dbReference type="KEGG" id="gai:IMCC3135_18540"/>
<dbReference type="Proteomes" id="UP000250079">
    <property type="component" value="Chromosome"/>
</dbReference>
<dbReference type="Gene3D" id="3.40.190.150">
    <property type="entry name" value="Bordetella uptake gene, domain 1"/>
    <property type="match status" value="1"/>
</dbReference>
<keyword evidence="4" id="KW-1185">Reference proteome</keyword>
<accession>A0A2Z2P0N3</accession>
<dbReference type="SUPFAM" id="SSF53850">
    <property type="entry name" value="Periplasmic binding protein-like II"/>
    <property type="match status" value="1"/>
</dbReference>
<evidence type="ECO:0008006" key="5">
    <source>
        <dbReference type="Google" id="ProtNLM"/>
    </source>
</evidence>
<comment type="similarity">
    <text evidence="1">Belongs to the UPF0065 (bug) family.</text>
</comment>
<keyword evidence="2" id="KW-0732">Signal</keyword>
<organism evidence="3 4">
    <name type="scientific">Granulosicoccus antarcticus IMCC3135</name>
    <dbReference type="NCBI Taxonomy" id="1192854"/>
    <lineage>
        <taxon>Bacteria</taxon>
        <taxon>Pseudomonadati</taxon>
        <taxon>Pseudomonadota</taxon>
        <taxon>Gammaproteobacteria</taxon>
        <taxon>Chromatiales</taxon>
        <taxon>Granulosicoccaceae</taxon>
        <taxon>Granulosicoccus</taxon>
    </lineage>
</organism>
<dbReference type="OrthoDB" id="5171643at2"/>
<reference evidence="3 4" key="1">
    <citation type="submission" date="2016-12" db="EMBL/GenBank/DDBJ databases">
        <authorList>
            <person name="Song W.-J."/>
            <person name="Kurnit D.M."/>
        </authorList>
    </citation>
    <scope>NUCLEOTIDE SEQUENCE [LARGE SCALE GENOMIC DNA]</scope>
    <source>
        <strain evidence="3 4">IMCC3135</strain>
    </source>
</reference>
<dbReference type="RefSeq" id="WP_088918922.1">
    <property type="nucleotide sequence ID" value="NZ_CP018632.1"/>
</dbReference>
<dbReference type="InterPro" id="IPR042100">
    <property type="entry name" value="Bug_dom1"/>
</dbReference>
<evidence type="ECO:0000256" key="1">
    <source>
        <dbReference type="ARBA" id="ARBA00006987"/>
    </source>
</evidence>
<dbReference type="AlphaFoldDB" id="A0A2Z2P0N3"/>
<dbReference type="PANTHER" id="PTHR42928:SF5">
    <property type="entry name" value="BLR1237 PROTEIN"/>
    <property type="match status" value="1"/>
</dbReference>